<dbReference type="EMBL" id="GANO01001313">
    <property type="protein sequence ID" value="JAB58558.1"/>
    <property type="molecule type" value="mRNA"/>
</dbReference>
<dbReference type="GO" id="GO:0015078">
    <property type="term" value="F:proton transmembrane transporter activity"/>
    <property type="evidence" value="ECO:0007669"/>
    <property type="project" value="InterPro"/>
</dbReference>
<evidence type="ECO:0000256" key="6">
    <source>
        <dbReference type="ARBA" id="ARBA00022792"/>
    </source>
</evidence>
<evidence type="ECO:0000256" key="9">
    <source>
        <dbReference type="ARBA" id="ARBA00023136"/>
    </source>
</evidence>
<keyword evidence="3 10" id="KW-0813">Transport</keyword>
<evidence type="ECO:0000256" key="10">
    <source>
        <dbReference type="PIRNR" id="PIRNR005514"/>
    </source>
</evidence>
<dbReference type="SUPFAM" id="SSF161065">
    <property type="entry name" value="ATP synthase D chain-like"/>
    <property type="match status" value="1"/>
</dbReference>
<evidence type="ECO:0000256" key="5">
    <source>
        <dbReference type="ARBA" id="ARBA00022781"/>
    </source>
</evidence>
<dbReference type="InterPro" id="IPR008689">
    <property type="entry name" value="ATP_synth_F0_dsu_mt"/>
</dbReference>
<sequence>MASKRITQSNINWAALAERVPPNQKPNLAAFKSKSDKYLRSVVVNPETPPKIDWAFYKKTVPVAGMVDKFQQQYESLKIPYPVDNVTSQIDEQEKKVKQEIANFIKSSQSRIADHEKNITHLRSLLPYDQMTMEDYRDAFPEKALDPINNPTFWPHTPEEQVGYKAEGAGAAEHH</sequence>
<feature type="region of interest" description="Disordered" evidence="11">
    <location>
        <begin position="156"/>
        <end position="175"/>
    </location>
</feature>
<proteinExistence type="evidence at transcript level"/>
<comment type="similarity">
    <text evidence="2 10">Belongs to the ATPase d subunit family.</text>
</comment>
<evidence type="ECO:0000313" key="12">
    <source>
        <dbReference type="EMBL" id="JAB58558.1"/>
    </source>
</evidence>
<keyword evidence="8 10" id="KW-0496">Mitochondrion</keyword>
<dbReference type="InterPro" id="IPR036228">
    <property type="entry name" value="ATP_synth_F0_dsu_sf_mt"/>
</dbReference>
<dbReference type="Gene3D" id="6.10.280.70">
    <property type="match status" value="1"/>
</dbReference>
<evidence type="ECO:0000256" key="11">
    <source>
        <dbReference type="SAM" id="MobiDB-lite"/>
    </source>
</evidence>
<evidence type="ECO:0000256" key="8">
    <source>
        <dbReference type="ARBA" id="ARBA00023128"/>
    </source>
</evidence>
<comment type="function">
    <text evidence="10">Mitochondrial membrane ATP synthase (F(1)F(0) ATP synthase or Complex V) produces ATP from ADP in the presence of a proton gradient across the membrane which is generated by electron transport complexes of the respiratory chain. F-type ATPases consist of two structural domains, F(1) - containing the extramembraneous catalytic core, and F(0) - containing the membrane proton channel, linked together by a central stalk and a peripheral stalk. During catalysis, ATP synthesis in the catalytic domain of F(1) is coupled via a rotary mechanism of the central stalk subunits to proton translocation.</text>
</comment>
<evidence type="ECO:0000256" key="2">
    <source>
        <dbReference type="ARBA" id="ARBA00006842"/>
    </source>
</evidence>
<name>U5EWQ5_9DIPT</name>
<dbReference type="AlphaFoldDB" id="U5EWQ5"/>
<evidence type="ECO:0000256" key="7">
    <source>
        <dbReference type="ARBA" id="ARBA00023065"/>
    </source>
</evidence>
<keyword evidence="9 10" id="KW-0472">Membrane</keyword>
<evidence type="ECO:0000256" key="4">
    <source>
        <dbReference type="ARBA" id="ARBA00022547"/>
    </source>
</evidence>
<reference evidence="12" key="1">
    <citation type="journal article" date="2014" name="Insect Biochem. Mol. Biol.">
        <title>An insight into the sialome of the frog biting fly, Corethrella appendiculata.</title>
        <authorList>
            <person name="Ribeiro J.M.C."/>
            <person name="Chagas A.C."/>
            <person name="Pham V.M."/>
            <person name="Lounibos L.P."/>
            <person name="Calvo E."/>
        </authorList>
    </citation>
    <scope>NUCLEOTIDE SEQUENCE</scope>
    <source>
        <tissue evidence="12">Salivary glands</tissue>
    </source>
</reference>
<keyword evidence="7 10" id="KW-0406">Ion transport</keyword>
<dbReference type="PANTHER" id="PTHR12700">
    <property type="entry name" value="ATP SYNTHASE SUBUNIT D, MITOCHONDRIAL"/>
    <property type="match status" value="1"/>
</dbReference>
<dbReference type="GO" id="GO:0015986">
    <property type="term" value="P:proton motive force-driven ATP synthesis"/>
    <property type="evidence" value="ECO:0007669"/>
    <property type="project" value="UniProtKB-UniRule"/>
</dbReference>
<evidence type="ECO:0000256" key="3">
    <source>
        <dbReference type="ARBA" id="ARBA00022448"/>
    </source>
</evidence>
<evidence type="ECO:0000256" key="1">
    <source>
        <dbReference type="ARBA" id="ARBA00004273"/>
    </source>
</evidence>
<keyword evidence="6 10" id="KW-0999">Mitochondrion inner membrane</keyword>
<accession>U5EWQ5</accession>
<protein>
    <recommendedName>
        <fullName evidence="10">ATP synthase subunit d, mitochondrial</fullName>
    </recommendedName>
</protein>
<comment type="subcellular location">
    <subcellularLocation>
        <location evidence="1 10">Mitochondrion inner membrane</location>
    </subcellularLocation>
</comment>
<dbReference type="GO" id="GO:0045259">
    <property type="term" value="C:proton-transporting ATP synthase complex"/>
    <property type="evidence" value="ECO:0007669"/>
    <property type="project" value="UniProtKB-KW"/>
</dbReference>
<keyword evidence="5 10" id="KW-0375">Hydrogen ion transport</keyword>
<dbReference type="PIRSF" id="PIRSF005514">
    <property type="entry name" value="ATPase_F0_D_mt"/>
    <property type="match status" value="1"/>
</dbReference>
<dbReference type="Pfam" id="PF05873">
    <property type="entry name" value="Mt_ATP-synt_D"/>
    <property type="match status" value="1"/>
</dbReference>
<keyword evidence="4" id="KW-0138">CF(0)</keyword>
<organism evidence="12">
    <name type="scientific">Corethrella appendiculata</name>
    <dbReference type="NCBI Taxonomy" id="1370023"/>
    <lineage>
        <taxon>Eukaryota</taxon>
        <taxon>Metazoa</taxon>
        <taxon>Ecdysozoa</taxon>
        <taxon>Arthropoda</taxon>
        <taxon>Hexapoda</taxon>
        <taxon>Insecta</taxon>
        <taxon>Pterygota</taxon>
        <taxon>Neoptera</taxon>
        <taxon>Endopterygota</taxon>
        <taxon>Diptera</taxon>
        <taxon>Nematocera</taxon>
        <taxon>Culicoidea</taxon>
        <taxon>Chaoboridae</taxon>
        <taxon>Corethrella</taxon>
    </lineage>
</organism>
<dbReference type="GO" id="GO:0005743">
    <property type="term" value="C:mitochondrial inner membrane"/>
    <property type="evidence" value="ECO:0007669"/>
    <property type="project" value="UniProtKB-SubCell"/>
</dbReference>